<gene>
    <name evidence="1" type="ORF">ABT404_05880</name>
</gene>
<dbReference type="RefSeq" id="WP_350777825.1">
    <property type="nucleotide sequence ID" value="NZ_JBEPEK010000026.1"/>
</dbReference>
<protein>
    <submittedName>
        <fullName evidence="1">Uncharacterized protein</fullName>
    </submittedName>
</protein>
<name>A0ABV1WQC7_9ACTN</name>
<dbReference type="EMBL" id="JBEPEK010000026">
    <property type="protein sequence ID" value="MER7179001.1"/>
    <property type="molecule type" value="Genomic_DNA"/>
</dbReference>
<evidence type="ECO:0000313" key="1">
    <source>
        <dbReference type="EMBL" id="MER7179001.1"/>
    </source>
</evidence>
<accession>A0ABV1WQC7</accession>
<comment type="caution">
    <text evidence="1">The sequence shown here is derived from an EMBL/GenBank/DDBJ whole genome shotgun (WGS) entry which is preliminary data.</text>
</comment>
<sequence length="50" mass="5155">MVEPHHLGLGTGAVLWIKAGPHDVDRIGALLAADSRIRYAAATVASSTTS</sequence>
<keyword evidence="2" id="KW-1185">Reference proteome</keyword>
<reference evidence="1 2" key="1">
    <citation type="submission" date="2024-06" db="EMBL/GenBank/DDBJ databases">
        <title>The Natural Products Discovery Center: Release of the First 8490 Sequenced Strains for Exploring Actinobacteria Biosynthetic Diversity.</title>
        <authorList>
            <person name="Kalkreuter E."/>
            <person name="Kautsar S.A."/>
            <person name="Yang D."/>
            <person name="Bader C.D."/>
            <person name="Teijaro C.N."/>
            <person name="Fluegel L."/>
            <person name="Davis C.M."/>
            <person name="Simpson J.R."/>
            <person name="Lauterbach L."/>
            <person name="Steele A.D."/>
            <person name="Gui C."/>
            <person name="Meng S."/>
            <person name="Li G."/>
            <person name="Viehrig K."/>
            <person name="Ye F."/>
            <person name="Su P."/>
            <person name="Kiefer A.F."/>
            <person name="Nichols A."/>
            <person name="Cepeda A.J."/>
            <person name="Yan W."/>
            <person name="Fan B."/>
            <person name="Jiang Y."/>
            <person name="Adhikari A."/>
            <person name="Zheng C.-J."/>
            <person name="Schuster L."/>
            <person name="Cowan T.M."/>
            <person name="Smanski M.J."/>
            <person name="Chevrette M.G."/>
            <person name="De Carvalho L.P.S."/>
            <person name="Shen B."/>
        </authorList>
    </citation>
    <scope>NUCLEOTIDE SEQUENCE [LARGE SCALE GENOMIC DNA]</scope>
    <source>
        <strain evidence="1 2">NPDC000234</strain>
    </source>
</reference>
<dbReference type="Proteomes" id="UP001474181">
    <property type="component" value="Unassembled WGS sequence"/>
</dbReference>
<proteinExistence type="predicted"/>
<organism evidence="1 2">
    <name type="scientific">Streptomyces hyaluromycini</name>
    <dbReference type="NCBI Taxonomy" id="1377993"/>
    <lineage>
        <taxon>Bacteria</taxon>
        <taxon>Bacillati</taxon>
        <taxon>Actinomycetota</taxon>
        <taxon>Actinomycetes</taxon>
        <taxon>Kitasatosporales</taxon>
        <taxon>Streptomycetaceae</taxon>
        <taxon>Streptomyces</taxon>
    </lineage>
</organism>
<evidence type="ECO:0000313" key="2">
    <source>
        <dbReference type="Proteomes" id="UP001474181"/>
    </source>
</evidence>